<comment type="caution">
    <text evidence="2">The sequence shown here is derived from an EMBL/GenBank/DDBJ whole genome shotgun (WGS) entry which is preliminary data.</text>
</comment>
<organism evidence="2 3">
    <name type="scientific">Hydrogenophaga luteola</name>
    <dbReference type="NCBI Taxonomy" id="1591122"/>
    <lineage>
        <taxon>Bacteria</taxon>
        <taxon>Pseudomonadati</taxon>
        <taxon>Pseudomonadota</taxon>
        <taxon>Betaproteobacteria</taxon>
        <taxon>Burkholderiales</taxon>
        <taxon>Comamonadaceae</taxon>
        <taxon>Hydrogenophaga</taxon>
    </lineage>
</organism>
<proteinExistence type="predicted"/>
<protein>
    <submittedName>
        <fullName evidence="2">Uncharacterized protein</fullName>
    </submittedName>
</protein>
<dbReference type="RefSeq" id="WP_382170298.1">
    <property type="nucleotide sequence ID" value="NZ_JBHRXX010000001.1"/>
</dbReference>
<evidence type="ECO:0000313" key="3">
    <source>
        <dbReference type="Proteomes" id="UP001595729"/>
    </source>
</evidence>
<feature type="transmembrane region" description="Helical" evidence="1">
    <location>
        <begin position="21"/>
        <end position="46"/>
    </location>
</feature>
<keyword evidence="1" id="KW-0472">Membrane</keyword>
<gene>
    <name evidence="2" type="ORF">ACFOPI_02200</name>
</gene>
<accession>A0ABV7W043</accession>
<dbReference type="EMBL" id="JBHRXX010000001">
    <property type="protein sequence ID" value="MFC3682386.1"/>
    <property type="molecule type" value="Genomic_DNA"/>
</dbReference>
<feature type="transmembrane region" description="Helical" evidence="1">
    <location>
        <begin position="67"/>
        <end position="86"/>
    </location>
</feature>
<keyword evidence="3" id="KW-1185">Reference proteome</keyword>
<sequence length="90" mass="10022">MIDVPDWLDAPRGLVVGVLRFLWWLAWDVCVQTVGWSIGWCALRVVTLGRYPQERFGGVDDAETGTAVLVEIVGLVVLAVGIWWLAGEWP</sequence>
<name>A0ABV7W043_9BURK</name>
<keyword evidence="1" id="KW-1133">Transmembrane helix</keyword>
<reference evidence="3" key="1">
    <citation type="journal article" date="2019" name="Int. J. Syst. Evol. Microbiol.">
        <title>The Global Catalogue of Microorganisms (GCM) 10K type strain sequencing project: providing services to taxonomists for standard genome sequencing and annotation.</title>
        <authorList>
            <consortium name="The Broad Institute Genomics Platform"/>
            <consortium name="The Broad Institute Genome Sequencing Center for Infectious Disease"/>
            <person name="Wu L."/>
            <person name="Ma J."/>
        </authorList>
    </citation>
    <scope>NUCLEOTIDE SEQUENCE [LARGE SCALE GENOMIC DNA]</scope>
    <source>
        <strain evidence="3">KCTC 42501</strain>
    </source>
</reference>
<evidence type="ECO:0000313" key="2">
    <source>
        <dbReference type="EMBL" id="MFC3682386.1"/>
    </source>
</evidence>
<keyword evidence="1" id="KW-0812">Transmembrane</keyword>
<dbReference type="Proteomes" id="UP001595729">
    <property type="component" value="Unassembled WGS sequence"/>
</dbReference>
<evidence type="ECO:0000256" key="1">
    <source>
        <dbReference type="SAM" id="Phobius"/>
    </source>
</evidence>